<evidence type="ECO:0000313" key="2">
    <source>
        <dbReference type="EMBL" id="ODM94084.1"/>
    </source>
</evidence>
<name>A0A1D2MMN4_ORCCI</name>
<dbReference type="AlphaFoldDB" id="A0A1D2MMN4"/>
<proteinExistence type="predicted"/>
<accession>A0A1D2MMN4</accession>
<comment type="caution">
    <text evidence="2">The sequence shown here is derived from an EMBL/GenBank/DDBJ whole genome shotgun (WGS) entry which is preliminary data.</text>
</comment>
<dbReference type="EMBL" id="LJIJ01000864">
    <property type="protein sequence ID" value="ODM94084.1"/>
    <property type="molecule type" value="Genomic_DNA"/>
</dbReference>
<protein>
    <submittedName>
        <fullName evidence="2">Uncharacterized protein</fullName>
    </submittedName>
</protein>
<organism evidence="2 3">
    <name type="scientific">Orchesella cincta</name>
    <name type="common">Springtail</name>
    <name type="synonym">Podura cincta</name>
    <dbReference type="NCBI Taxonomy" id="48709"/>
    <lineage>
        <taxon>Eukaryota</taxon>
        <taxon>Metazoa</taxon>
        <taxon>Ecdysozoa</taxon>
        <taxon>Arthropoda</taxon>
        <taxon>Hexapoda</taxon>
        <taxon>Collembola</taxon>
        <taxon>Entomobryomorpha</taxon>
        <taxon>Entomobryoidea</taxon>
        <taxon>Orchesellidae</taxon>
        <taxon>Orchesellinae</taxon>
        <taxon>Orchesella</taxon>
    </lineage>
</organism>
<feature type="region of interest" description="Disordered" evidence="1">
    <location>
        <begin position="22"/>
        <end position="69"/>
    </location>
</feature>
<evidence type="ECO:0000313" key="3">
    <source>
        <dbReference type="Proteomes" id="UP000094527"/>
    </source>
</evidence>
<sequence length="69" mass="7774">MDSIDFEVTDEFAKTMSKGLVPSSLTKLKRKRNRENSTSSTSSNESSDSYNGTRRRSSIWSVLSKILPK</sequence>
<evidence type="ECO:0000256" key="1">
    <source>
        <dbReference type="SAM" id="MobiDB-lite"/>
    </source>
</evidence>
<gene>
    <name evidence="2" type="ORF">Ocin01_12593</name>
</gene>
<dbReference type="Proteomes" id="UP000094527">
    <property type="component" value="Unassembled WGS sequence"/>
</dbReference>
<feature type="compositionally biased region" description="Low complexity" evidence="1">
    <location>
        <begin position="36"/>
        <end position="47"/>
    </location>
</feature>
<reference evidence="2 3" key="1">
    <citation type="journal article" date="2016" name="Genome Biol. Evol.">
        <title>Gene Family Evolution Reflects Adaptation to Soil Environmental Stressors in the Genome of the Collembolan Orchesella cincta.</title>
        <authorList>
            <person name="Faddeeva-Vakhrusheva A."/>
            <person name="Derks M.F."/>
            <person name="Anvar S.Y."/>
            <person name="Agamennone V."/>
            <person name="Suring W."/>
            <person name="Smit S."/>
            <person name="van Straalen N.M."/>
            <person name="Roelofs D."/>
        </authorList>
    </citation>
    <scope>NUCLEOTIDE SEQUENCE [LARGE SCALE GENOMIC DNA]</scope>
    <source>
        <tissue evidence="2">Mixed pool</tissue>
    </source>
</reference>
<keyword evidence="3" id="KW-1185">Reference proteome</keyword>